<dbReference type="RefSeq" id="WP_097206807.1">
    <property type="nucleotide sequence ID" value="NZ_JACHXB010000001.1"/>
</dbReference>
<organism evidence="2 3">
    <name type="scientific">Geodermatophilus sabuli</name>
    <dbReference type="NCBI Taxonomy" id="1564158"/>
    <lineage>
        <taxon>Bacteria</taxon>
        <taxon>Bacillati</taxon>
        <taxon>Actinomycetota</taxon>
        <taxon>Actinomycetes</taxon>
        <taxon>Geodermatophilales</taxon>
        <taxon>Geodermatophilaceae</taxon>
        <taxon>Geodermatophilus</taxon>
    </lineage>
</organism>
<keyword evidence="1" id="KW-0472">Membrane</keyword>
<gene>
    <name evidence="2" type="ORF">SAMN06893097_105152</name>
</gene>
<reference evidence="2 3" key="1">
    <citation type="submission" date="2017-09" db="EMBL/GenBank/DDBJ databases">
        <authorList>
            <person name="Ehlers B."/>
            <person name="Leendertz F.H."/>
        </authorList>
    </citation>
    <scope>NUCLEOTIDE SEQUENCE [LARGE SCALE GENOMIC DNA]</scope>
    <source>
        <strain evidence="2 3">DSM 46844</strain>
    </source>
</reference>
<feature type="transmembrane region" description="Helical" evidence="1">
    <location>
        <begin position="21"/>
        <end position="40"/>
    </location>
</feature>
<dbReference type="OrthoDB" id="5196101at2"/>
<dbReference type="AlphaFoldDB" id="A0A285ED95"/>
<dbReference type="EMBL" id="OBDO01000005">
    <property type="protein sequence ID" value="SNX96813.1"/>
    <property type="molecule type" value="Genomic_DNA"/>
</dbReference>
<evidence type="ECO:0000256" key="1">
    <source>
        <dbReference type="SAM" id="Phobius"/>
    </source>
</evidence>
<dbReference type="Proteomes" id="UP000219514">
    <property type="component" value="Unassembled WGS sequence"/>
</dbReference>
<evidence type="ECO:0000313" key="3">
    <source>
        <dbReference type="Proteomes" id="UP000219514"/>
    </source>
</evidence>
<name>A0A285ED95_9ACTN</name>
<keyword evidence="3" id="KW-1185">Reference proteome</keyword>
<feature type="transmembrane region" description="Helical" evidence="1">
    <location>
        <begin position="52"/>
        <end position="70"/>
    </location>
</feature>
<proteinExistence type="predicted"/>
<sequence>MTRTREPAVATPTSTLRPVQAAAALSVLVLLWQFFSAGQVMTGGAGTGGHGAGAIALHVATGLLLLATVLHGRRTRVRWPAALSGVTFLLAFLQAWLGSHGEIAAHVPVALVVTIGIIWVTAWSFWPADV</sequence>
<accession>A0A285ED95</accession>
<protein>
    <submittedName>
        <fullName evidence="2">Uncharacterized protein</fullName>
    </submittedName>
</protein>
<feature type="transmembrane region" description="Helical" evidence="1">
    <location>
        <begin position="103"/>
        <end position="126"/>
    </location>
</feature>
<evidence type="ECO:0000313" key="2">
    <source>
        <dbReference type="EMBL" id="SNX96813.1"/>
    </source>
</evidence>
<keyword evidence="1" id="KW-1133">Transmembrane helix</keyword>
<keyword evidence="1" id="KW-0812">Transmembrane</keyword>
<feature type="transmembrane region" description="Helical" evidence="1">
    <location>
        <begin position="77"/>
        <end position="97"/>
    </location>
</feature>